<feature type="non-terminal residue" evidence="6">
    <location>
        <position position="159"/>
    </location>
</feature>
<organism evidence="6">
    <name type="scientific">candidate division WOR-3 bacterium</name>
    <dbReference type="NCBI Taxonomy" id="2052148"/>
    <lineage>
        <taxon>Bacteria</taxon>
        <taxon>Bacteria division WOR-3</taxon>
    </lineage>
</organism>
<dbReference type="InterPro" id="IPR002510">
    <property type="entry name" value="Metalloprtase-TldD/E_N"/>
</dbReference>
<dbReference type="AlphaFoldDB" id="A0A7V0Q5I7"/>
<dbReference type="Proteomes" id="UP000886381">
    <property type="component" value="Unassembled WGS sequence"/>
</dbReference>
<comment type="caution">
    <text evidence="6">The sequence shown here is derived from an EMBL/GenBank/DDBJ whole genome shotgun (WGS) entry which is preliminary data.</text>
</comment>
<dbReference type="Pfam" id="PF01523">
    <property type="entry name" value="PmbA_TldD_1st"/>
    <property type="match status" value="1"/>
</dbReference>
<evidence type="ECO:0000313" key="6">
    <source>
        <dbReference type="EMBL" id="HDL59918.1"/>
    </source>
</evidence>
<evidence type="ECO:0000256" key="4">
    <source>
        <dbReference type="ARBA" id="ARBA00023049"/>
    </source>
</evidence>
<accession>A0A7V0Q5I7</accession>
<dbReference type="InterPro" id="IPR051463">
    <property type="entry name" value="Peptidase_U62_metallo"/>
</dbReference>
<dbReference type="SUPFAM" id="SSF111283">
    <property type="entry name" value="Putative modulator of DNA gyrase, PmbA/TldD"/>
    <property type="match status" value="1"/>
</dbReference>
<keyword evidence="3" id="KW-0378">Hydrolase</keyword>
<evidence type="ECO:0000259" key="5">
    <source>
        <dbReference type="Pfam" id="PF01523"/>
    </source>
</evidence>
<gene>
    <name evidence="6" type="ORF">ENH14_00520</name>
</gene>
<keyword evidence="4" id="KW-0482">Metalloprotease</keyword>
<dbReference type="EMBL" id="DRDR01000022">
    <property type="protein sequence ID" value="HDL59918.1"/>
    <property type="molecule type" value="Genomic_DNA"/>
</dbReference>
<proteinExistence type="inferred from homology"/>
<dbReference type="InterPro" id="IPR035068">
    <property type="entry name" value="TldD/PmbA_N"/>
</dbReference>
<dbReference type="GO" id="GO:0006508">
    <property type="term" value="P:proteolysis"/>
    <property type="evidence" value="ECO:0007669"/>
    <property type="project" value="UniProtKB-KW"/>
</dbReference>
<dbReference type="PANTHER" id="PTHR30624">
    <property type="entry name" value="UNCHARACTERIZED PROTEIN TLDD AND PMBA"/>
    <property type="match status" value="1"/>
</dbReference>
<feature type="domain" description="Metalloprotease TldD/E N-terminal" evidence="5">
    <location>
        <begin position="21"/>
        <end position="86"/>
    </location>
</feature>
<evidence type="ECO:0000256" key="1">
    <source>
        <dbReference type="ARBA" id="ARBA00005836"/>
    </source>
</evidence>
<dbReference type="GO" id="GO:0008237">
    <property type="term" value="F:metallopeptidase activity"/>
    <property type="evidence" value="ECO:0007669"/>
    <property type="project" value="UniProtKB-KW"/>
</dbReference>
<sequence length="159" mass="17884">MKDFAITILDLLKQPGVEYGDVRVVHIVEENIVVKNGKIEDIRREENLGFGIRVMINGAWGFASSSNLTIVSADKAIKNAVGAAKAASLTGIKTEFHKQEAYIERYVAPFEKDPFSISIEEKIKLLLTLDELLKDKHVINRYSHLNFKRLHQVFASTEG</sequence>
<reference evidence="6" key="1">
    <citation type="journal article" date="2020" name="mSystems">
        <title>Genome- and Community-Level Interaction Insights into Carbon Utilization and Element Cycling Functions of Hydrothermarchaeota in Hydrothermal Sediment.</title>
        <authorList>
            <person name="Zhou Z."/>
            <person name="Liu Y."/>
            <person name="Xu W."/>
            <person name="Pan J."/>
            <person name="Luo Z.H."/>
            <person name="Li M."/>
        </authorList>
    </citation>
    <scope>NUCLEOTIDE SEQUENCE [LARGE SCALE GENOMIC DNA]</scope>
    <source>
        <strain evidence="6">HyVt-28</strain>
    </source>
</reference>
<evidence type="ECO:0000256" key="2">
    <source>
        <dbReference type="ARBA" id="ARBA00022670"/>
    </source>
</evidence>
<dbReference type="GO" id="GO:0005829">
    <property type="term" value="C:cytosol"/>
    <property type="evidence" value="ECO:0007669"/>
    <property type="project" value="TreeGrafter"/>
</dbReference>
<dbReference type="PANTHER" id="PTHR30624:SF10">
    <property type="entry name" value="CONSERVED PROTEIN"/>
    <property type="match status" value="1"/>
</dbReference>
<protein>
    <submittedName>
        <fullName evidence="6">TldD/PmbA family protein</fullName>
    </submittedName>
</protein>
<dbReference type="Gene3D" id="3.30.2290.10">
    <property type="entry name" value="PmbA/TldD superfamily"/>
    <property type="match status" value="1"/>
</dbReference>
<evidence type="ECO:0000256" key="3">
    <source>
        <dbReference type="ARBA" id="ARBA00022801"/>
    </source>
</evidence>
<dbReference type="InterPro" id="IPR036059">
    <property type="entry name" value="TldD/PmbA_sf"/>
</dbReference>
<keyword evidence="2" id="KW-0645">Protease</keyword>
<comment type="similarity">
    <text evidence="1">Belongs to the peptidase U62 family.</text>
</comment>
<name>A0A7V0Q5I7_UNCW3</name>